<evidence type="ECO:0000313" key="1">
    <source>
        <dbReference type="EMBL" id="MCP1728258.1"/>
    </source>
</evidence>
<dbReference type="Proteomes" id="UP001523550">
    <property type="component" value="Unassembled WGS sequence"/>
</dbReference>
<dbReference type="RefSeq" id="WP_253450038.1">
    <property type="nucleotide sequence ID" value="NZ_JALJYF010000002.1"/>
</dbReference>
<dbReference type="Pfam" id="PF05742">
    <property type="entry name" value="TANGO2"/>
    <property type="match status" value="1"/>
</dbReference>
<dbReference type="EMBL" id="JALJYF010000002">
    <property type="protein sequence ID" value="MCP1728258.1"/>
    <property type="molecule type" value="Genomic_DNA"/>
</dbReference>
<dbReference type="PANTHER" id="PTHR17985:SF8">
    <property type="entry name" value="TRANSPORT AND GOLGI ORGANIZATION PROTEIN 2 HOMOLOG"/>
    <property type="match status" value="1"/>
</dbReference>
<name>A0ABT1GDC0_9GAMM</name>
<dbReference type="InterPro" id="IPR008551">
    <property type="entry name" value="TANGO2"/>
</dbReference>
<organism evidence="1 2">
    <name type="scientific">Natronospira proteinivora</name>
    <dbReference type="NCBI Taxonomy" id="1807133"/>
    <lineage>
        <taxon>Bacteria</taxon>
        <taxon>Pseudomonadati</taxon>
        <taxon>Pseudomonadota</taxon>
        <taxon>Gammaproteobacteria</taxon>
        <taxon>Natronospirales</taxon>
        <taxon>Natronospiraceae</taxon>
        <taxon>Natronospira</taxon>
    </lineage>
</organism>
<sequence>MCLLAIAWKQHPRLRLMAAGNRDEFHARPTEAAAFWPDRPDLLAGRDRTAGGTWLGLSRQGRFAAVTNVREADAAPGERSRGELTADFLDGGSNLSSYLEQVAVKGDQYAGFNLLLSDGERLGYVSNRDPAGPRILEAGIYAVSNHLLDSPWPKLLRLRHRFERQLNAGRVGAESLYRLLDDREPARPQDLPDTGLPPELERRLSAPFVLGTEYGTRCASLAWLWEDGIAHFRERRFDAGGHIQGESPFRFTWETGEHASK</sequence>
<protein>
    <submittedName>
        <fullName evidence="1">Uncharacterized protein with NRDE domain</fullName>
    </submittedName>
</protein>
<evidence type="ECO:0000313" key="2">
    <source>
        <dbReference type="Proteomes" id="UP001523550"/>
    </source>
</evidence>
<dbReference type="PANTHER" id="PTHR17985">
    <property type="entry name" value="SER/THR-RICH PROTEIN T10 IN DGCR REGION"/>
    <property type="match status" value="1"/>
</dbReference>
<accession>A0ABT1GDC0</accession>
<proteinExistence type="predicted"/>
<reference evidence="1 2" key="1">
    <citation type="submission" date="2022-03" db="EMBL/GenBank/DDBJ databases">
        <title>Genomic Encyclopedia of Type Strains, Phase III (KMG-III): the genomes of soil and plant-associated and newly described type strains.</title>
        <authorList>
            <person name="Whitman W."/>
        </authorList>
    </citation>
    <scope>NUCLEOTIDE SEQUENCE [LARGE SCALE GENOMIC DNA]</scope>
    <source>
        <strain evidence="1 2">BSker1</strain>
    </source>
</reference>
<comment type="caution">
    <text evidence="1">The sequence shown here is derived from an EMBL/GenBank/DDBJ whole genome shotgun (WGS) entry which is preliminary data.</text>
</comment>
<gene>
    <name evidence="1" type="ORF">J2T60_002258</name>
</gene>
<keyword evidence="2" id="KW-1185">Reference proteome</keyword>